<dbReference type="EMBL" id="BMLF01000001">
    <property type="protein sequence ID" value="GGL96289.1"/>
    <property type="molecule type" value="Genomic_DNA"/>
</dbReference>
<evidence type="ECO:0000313" key="6">
    <source>
        <dbReference type="Proteomes" id="UP000649829"/>
    </source>
</evidence>
<dbReference type="InterPro" id="IPR036390">
    <property type="entry name" value="WH_DNA-bd_sf"/>
</dbReference>
<dbReference type="PANTHER" id="PTHR30136">
    <property type="entry name" value="HELIX-TURN-HELIX TRANSCRIPTIONAL REGULATOR, ICLR FAMILY"/>
    <property type="match status" value="1"/>
</dbReference>
<dbReference type="Pfam" id="PF01614">
    <property type="entry name" value="IclR_C"/>
    <property type="match status" value="1"/>
</dbReference>
<evidence type="ECO:0000259" key="4">
    <source>
        <dbReference type="PROSITE" id="PS51077"/>
    </source>
</evidence>
<dbReference type="PROSITE" id="PS51077">
    <property type="entry name" value="HTH_ICLR"/>
    <property type="match status" value="1"/>
</dbReference>
<dbReference type="AlphaFoldDB" id="A0A917SU32"/>
<dbReference type="InterPro" id="IPR005471">
    <property type="entry name" value="Tscrpt_reg_IclR_N"/>
</dbReference>
<reference evidence="5" key="2">
    <citation type="submission" date="2020-09" db="EMBL/GenBank/DDBJ databases">
        <authorList>
            <person name="Sun Q."/>
            <person name="Zhou Y."/>
        </authorList>
    </citation>
    <scope>NUCLEOTIDE SEQUENCE</scope>
    <source>
        <strain evidence="5">CGMCC 1.6293</strain>
    </source>
</reference>
<reference evidence="5" key="1">
    <citation type="journal article" date="2014" name="Int. J. Syst. Evol. Microbiol.">
        <title>Complete genome sequence of Corynebacterium casei LMG S-19264T (=DSM 44701T), isolated from a smear-ripened cheese.</title>
        <authorList>
            <consortium name="US DOE Joint Genome Institute (JGI-PGF)"/>
            <person name="Walter F."/>
            <person name="Albersmeier A."/>
            <person name="Kalinowski J."/>
            <person name="Ruckert C."/>
        </authorList>
    </citation>
    <scope>NUCLEOTIDE SEQUENCE</scope>
    <source>
        <strain evidence="5">CGMCC 1.6293</strain>
    </source>
</reference>
<name>A0A917SU32_9RHOB</name>
<evidence type="ECO:0000256" key="3">
    <source>
        <dbReference type="ARBA" id="ARBA00023163"/>
    </source>
</evidence>
<accession>A0A917SU32</accession>
<comment type="caution">
    <text evidence="5">The sequence shown here is derived from an EMBL/GenBank/DDBJ whole genome shotgun (WGS) entry which is preliminary data.</text>
</comment>
<dbReference type="Pfam" id="PF09339">
    <property type="entry name" value="HTH_IclR"/>
    <property type="match status" value="1"/>
</dbReference>
<dbReference type="GO" id="GO:0003677">
    <property type="term" value="F:DNA binding"/>
    <property type="evidence" value="ECO:0007669"/>
    <property type="project" value="UniProtKB-KW"/>
</dbReference>
<dbReference type="SUPFAM" id="SSF46785">
    <property type="entry name" value="Winged helix' DNA-binding domain"/>
    <property type="match status" value="1"/>
</dbReference>
<evidence type="ECO:0000256" key="1">
    <source>
        <dbReference type="ARBA" id="ARBA00023015"/>
    </source>
</evidence>
<dbReference type="Gene3D" id="3.30.450.40">
    <property type="match status" value="1"/>
</dbReference>
<dbReference type="SUPFAM" id="SSF55781">
    <property type="entry name" value="GAF domain-like"/>
    <property type="match status" value="1"/>
</dbReference>
<sequence length="268" mass="28986">MIHAEAHSHMEGAVVPQPSFRSELPAEVVKSAARTIQILEYFDHVRREVSISEIAHALNYPQSSTSALLRSMVVMGYLQHDRQERTYRLTRRTGLLGAWLDPSLVRQGAIVNLAHGLSRHTQETVLLARMNANRVQVIYVADETGQPPHVTAGCQHDLARSAAGAALLAMLEDLQIRRILTRLNAERAEHEAPVDIAARIAEIAEGRRSGGYVGAGSCPGLMAVASQIRHGAAGDMLVLAIEGPRERVAPRTAALTGLIRAGLSNLSA</sequence>
<evidence type="ECO:0000313" key="5">
    <source>
        <dbReference type="EMBL" id="GGL96289.1"/>
    </source>
</evidence>
<dbReference type="InterPro" id="IPR029016">
    <property type="entry name" value="GAF-like_dom_sf"/>
</dbReference>
<keyword evidence="1" id="KW-0805">Transcription regulation</keyword>
<protein>
    <submittedName>
        <fullName evidence="5">Transcriptional regulator</fullName>
    </submittedName>
</protein>
<dbReference type="GO" id="GO:0003700">
    <property type="term" value="F:DNA-binding transcription factor activity"/>
    <property type="evidence" value="ECO:0007669"/>
    <property type="project" value="TreeGrafter"/>
</dbReference>
<organism evidence="5 6">
    <name type="scientific">Pseudooceanicola nanhaiensis</name>
    <dbReference type="NCBI Taxonomy" id="375761"/>
    <lineage>
        <taxon>Bacteria</taxon>
        <taxon>Pseudomonadati</taxon>
        <taxon>Pseudomonadota</taxon>
        <taxon>Alphaproteobacteria</taxon>
        <taxon>Rhodobacterales</taxon>
        <taxon>Paracoccaceae</taxon>
        <taxon>Pseudooceanicola</taxon>
    </lineage>
</organism>
<dbReference type="Gene3D" id="1.10.10.10">
    <property type="entry name" value="Winged helix-like DNA-binding domain superfamily/Winged helix DNA-binding domain"/>
    <property type="match status" value="1"/>
</dbReference>
<gene>
    <name evidence="5" type="ORF">GCM10011534_17860</name>
</gene>
<dbReference type="PANTHER" id="PTHR30136:SF35">
    <property type="entry name" value="HTH-TYPE TRANSCRIPTIONAL REGULATOR RV1719"/>
    <property type="match status" value="1"/>
</dbReference>
<dbReference type="InterPro" id="IPR036388">
    <property type="entry name" value="WH-like_DNA-bd_sf"/>
</dbReference>
<dbReference type="SMART" id="SM00346">
    <property type="entry name" value="HTH_ICLR"/>
    <property type="match status" value="1"/>
</dbReference>
<keyword evidence="3" id="KW-0804">Transcription</keyword>
<dbReference type="RefSeq" id="WP_084178351.1">
    <property type="nucleotide sequence ID" value="NZ_BMLF01000001.1"/>
</dbReference>
<keyword evidence="6" id="KW-1185">Reference proteome</keyword>
<dbReference type="InterPro" id="IPR050707">
    <property type="entry name" value="HTH_MetabolicPath_Reg"/>
</dbReference>
<keyword evidence="2" id="KW-0238">DNA-binding</keyword>
<dbReference type="InterPro" id="IPR014757">
    <property type="entry name" value="Tscrpt_reg_IclR_C"/>
</dbReference>
<feature type="domain" description="HTH iclR-type" evidence="4">
    <location>
        <begin position="29"/>
        <end position="91"/>
    </location>
</feature>
<proteinExistence type="predicted"/>
<dbReference type="Proteomes" id="UP000649829">
    <property type="component" value="Unassembled WGS sequence"/>
</dbReference>
<evidence type="ECO:0000256" key="2">
    <source>
        <dbReference type="ARBA" id="ARBA00023125"/>
    </source>
</evidence>
<dbReference type="GO" id="GO:0045892">
    <property type="term" value="P:negative regulation of DNA-templated transcription"/>
    <property type="evidence" value="ECO:0007669"/>
    <property type="project" value="TreeGrafter"/>
</dbReference>